<dbReference type="InterPro" id="IPR036514">
    <property type="entry name" value="SGNH_hydro_sf"/>
</dbReference>
<evidence type="ECO:0000313" key="3">
    <source>
        <dbReference type="EMBL" id="RIH65035.1"/>
    </source>
</evidence>
<dbReference type="Pfam" id="PF14607">
    <property type="entry name" value="GxDLY"/>
    <property type="match status" value="1"/>
</dbReference>
<dbReference type="PANTHER" id="PTHR30383:SF29">
    <property type="entry name" value="SGNH HYDROLASE-TYPE ESTERASE DOMAIN-CONTAINING PROTEIN"/>
    <property type="match status" value="1"/>
</dbReference>
<feature type="domain" description="SGNH hydrolase-type esterase N-terminal" evidence="2">
    <location>
        <begin position="25"/>
        <end position="166"/>
    </location>
</feature>
<evidence type="ECO:0000259" key="1">
    <source>
        <dbReference type="Pfam" id="PF14606"/>
    </source>
</evidence>
<name>A0A399CZ53_9BACT</name>
<sequence>MRNLLVIIALFLPIIGLTSSVDSLKYVDAATLPVIGKGFDDTQTRYERLPASLEKITRPPVWGLSKNPSGLAIRFRTNSPLIAAKWEVTKDVFMNHFTMTGIKGLDLYCLKNGKWQFVNSARPKEKSTTAVIIKNMPGEEMEYMLYLPLYDGLKSLEIGVTMDSEINPPMVNSPQTGSPVVFYGTSITQGGCASRAGMSYPNILSRMLDREIINLGFSGNGRLDLEIAEAMASIPASCFVIDCLPNVDVALMNKNYSRFLEIIREKKPETPIILVENIFYPHMHFDQKVFEAIQEENATLKRIFQERKKDGDKNIYYVKADKLIGDDNEATVDGVHLTDMGFLRIAENLYPAIRKRIR</sequence>
<gene>
    <name evidence="3" type="ORF">D1164_10625</name>
</gene>
<reference evidence="3 4" key="1">
    <citation type="journal article" date="2015" name="Int. J. Syst. Evol. Microbiol.">
        <title>Mariniphaga sediminis sp. nov., isolated from coastal sediment.</title>
        <authorList>
            <person name="Wang F.Q."/>
            <person name="Shen Q.Y."/>
            <person name="Chen G.J."/>
            <person name="Du Z.J."/>
        </authorList>
    </citation>
    <scope>NUCLEOTIDE SEQUENCE [LARGE SCALE GENOMIC DNA]</scope>
    <source>
        <strain evidence="3 4">SY21</strain>
    </source>
</reference>
<evidence type="ECO:0000313" key="4">
    <source>
        <dbReference type="Proteomes" id="UP000266441"/>
    </source>
</evidence>
<feature type="domain" description="SGNH hydrolase-type esterase" evidence="1">
    <location>
        <begin position="179"/>
        <end position="354"/>
    </location>
</feature>
<dbReference type="RefSeq" id="WP_119349960.1">
    <property type="nucleotide sequence ID" value="NZ_QWET01000007.1"/>
</dbReference>
<keyword evidence="3" id="KW-0378">Hydrolase</keyword>
<dbReference type="OrthoDB" id="5624617at2"/>
<protein>
    <submittedName>
        <fullName evidence="3">Hydrolase</fullName>
    </submittedName>
</protein>
<dbReference type="GO" id="GO:0016788">
    <property type="term" value="F:hydrolase activity, acting on ester bonds"/>
    <property type="evidence" value="ECO:0007669"/>
    <property type="project" value="UniProtKB-ARBA"/>
</dbReference>
<dbReference type="Gene3D" id="3.40.50.1110">
    <property type="entry name" value="SGNH hydrolase"/>
    <property type="match status" value="1"/>
</dbReference>
<dbReference type="PANTHER" id="PTHR30383">
    <property type="entry name" value="THIOESTERASE 1/PROTEASE 1/LYSOPHOSPHOLIPASE L1"/>
    <property type="match status" value="1"/>
</dbReference>
<dbReference type="SUPFAM" id="SSF52266">
    <property type="entry name" value="SGNH hydrolase"/>
    <property type="match status" value="1"/>
</dbReference>
<dbReference type="AlphaFoldDB" id="A0A399CZ53"/>
<comment type="caution">
    <text evidence="3">The sequence shown here is derived from an EMBL/GenBank/DDBJ whole genome shotgun (WGS) entry which is preliminary data.</text>
</comment>
<dbReference type="InterPro" id="IPR013830">
    <property type="entry name" value="SGNH_hydro"/>
</dbReference>
<dbReference type="Proteomes" id="UP000266441">
    <property type="component" value="Unassembled WGS sequence"/>
</dbReference>
<organism evidence="3 4">
    <name type="scientific">Mariniphaga sediminis</name>
    <dbReference type="NCBI Taxonomy" id="1628158"/>
    <lineage>
        <taxon>Bacteria</taxon>
        <taxon>Pseudomonadati</taxon>
        <taxon>Bacteroidota</taxon>
        <taxon>Bacteroidia</taxon>
        <taxon>Marinilabiliales</taxon>
        <taxon>Prolixibacteraceae</taxon>
        <taxon>Mariniphaga</taxon>
    </lineage>
</organism>
<dbReference type="EMBL" id="QWET01000007">
    <property type="protein sequence ID" value="RIH65035.1"/>
    <property type="molecule type" value="Genomic_DNA"/>
</dbReference>
<accession>A0A399CZ53</accession>
<dbReference type="InterPro" id="IPR051532">
    <property type="entry name" value="Ester_Hydrolysis_Enzymes"/>
</dbReference>
<proteinExistence type="predicted"/>
<dbReference type="Gene3D" id="2.60.120.260">
    <property type="entry name" value="Galactose-binding domain-like"/>
    <property type="match status" value="1"/>
</dbReference>
<dbReference type="Pfam" id="PF14606">
    <property type="entry name" value="Lipase_GDSL_3"/>
    <property type="match status" value="1"/>
</dbReference>
<keyword evidence="4" id="KW-1185">Reference proteome</keyword>
<dbReference type="InterPro" id="IPR032740">
    <property type="entry name" value="GxDLY"/>
</dbReference>
<evidence type="ECO:0000259" key="2">
    <source>
        <dbReference type="Pfam" id="PF14607"/>
    </source>
</evidence>